<feature type="chain" id="PRO_5022157616" evidence="1">
    <location>
        <begin position="26"/>
        <end position="424"/>
    </location>
</feature>
<dbReference type="SMART" id="SM00564">
    <property type="entry name" value="PQQ"/>
    <property type="match status" value="5"/>
</dbReference>
<dbReference type="SUPFAM" id="SSF50998">
    <property type="entry name" value="Quinoprotein alcohol dehydrogenase-like"/>
    <property type="match status" value="1"/>
</dbReference>
<dbReference type="PANTHER" id="PTHR34512:SF30">
    <property type="entry name" value="OUTER MEMBRANE PROTEIN ASSEMBLY FACTOR BAMB"/>
    <property type="match status" value="1"/>
</dbReference>
<evidence type="ECO:0000256" key="1">
    <source>
        <dbReference type="SAM" id="SignalP"/>
    </source>
</evidence>
<dbReference type="InterPro" id="IPR002372">
    <property type="entry name" value="PQQ_rpt_dom"/>
</dbReference>
<dbReference type="InterPro" id="IPR015943">
    <property type="entry name" value="WD40/YVTN_repeat-like_dom_sf"/>
</dbReference>
<accession>A0A517NVU7</accession>
<sequence length="424" mass="44986" precursor="true">MQNLARSLSVTFLFGSLFCISAIRAADWPRFLGDAGNGVSSETNLLDQLGTDSPAVRWQVAGGIGMSAVVVADQSAITMWNDAGEQKLVALNKDTGKTLWTTALAPAYKNGQGDGPRATPTIADGRIYAFTSDGMLAAVDFATGHIVWKVDSMKLTGAKPAEYGLSSSPLVTETFVIVHVGSPQAAVAAFQKSTGELAWTAGSGPAGYSSPTLLQVAGETQVVSFVGSGVIAMTPTEGKELWSYDFETPYDCNTASPISLSTGSGDTSGVFISAGENHGCVLLNISKRDDDFTVTEQWASVDTKSVMRNEWQTSVIVGNHLYGFNNVGSAGPTTHLACINVHSGEVVWQKTRFGKGNVVLADGKLWITTMAGELVLVKADPAKFQELGRIKLFGKTRQSLSIADGRGYIRDDAEVVCLELRRPK</sequence>
<feature type="domain" description="Pyrrolo-quinoline quinone repeat" evidence="2">
    <location>
        <begin position="56"/>
        <end position="151"/>
    </location>
</feature>
<organism evidence="3 4">
    <name type="scientific">Stieleria marina</name>
    <dbReference type="NCBI Taxonomy" id="1930275"/>
    <lineage>
        <taxon>Bacteria</taxon>
        <taxon>Pseudomonadati</taxon>
        <taxon>Planctomycetota</taxon>
        <taxon>Planctomycetia</taxon>
        <taxon>Pirellulales</taxon>
        <taxon>Pirellulaceae</taxon>
        <taxon>Stieleria</taxon>
    </lineage>
</organism>
<proteinExistence type="predicted"/>
<keyword evidence="1" id="KW-0732">Signal</keyword>
<dbReference type="EMBL" id="CP036526">
    <property type="protein sequence ID" value="QDT11257.1"/>
    <property type="molecule type" value="Genomic_DNA"/>
</dbReference>
<evidence type="ECO:0000313" key="4">
    <source>
        <dbReference type="Proteomes" id="UP000319817"/>
    </source>
</evidence>
<evidence type="ECO:0000313" key="3">
    <source>
        <dbReference type="EMBL" id="QDT11257.1"/>
    </source>
</evidence>
<dbReference type="Proteomes" id="UP000319817">
    <property type="component" value="Chromosome"/>
</dbReference>
<name>A0A517NVU7_9BACT</name>
<dbReference type="PANTHER" id="PTHR34512">
    <property type="entry name" value="CELL SURFACE PROTEIN"/>
    <property type="match status" value="1"/>
</dbReference>
<dbReference type="OrthoDB" id="242013at2"/>
<feature type="domain" description="Pyrrolo-quinoline quinone repeat" evidence="2">
    <location>
        <begin position="165"/>
        <end position="278"/>
    </location>
</feature>
<reference evidence="3 4" key="1">
    <citation type="submission" date="2019-02" db="EMBL/GenBank/DDBJ databases">
        <title>Deep-cultivation of Planctomycetes and their phenomic and genomic characterization uncovers novel biology.</title>
        <authorList>
            <person name="Wiegand S."/>
            <person name="Jogler M."/>
            <person name="Boedeker C."/>
            <person name="Pinto D."/>
            <person name="Vollmers J."/>
            <person name="Rivas-Marin E."/>
            <person name="Kohn T."/>
            <person name="Peeters S.H."/>
            <person name="Heuer A."/>
            <person name="Rast P."/>
            <person name="Oberbeckmann S."/>
            <person name="Bunk B."/>
            <person name="Jeske O."/>
            <person name="Meyerdierks A."/>
            <person name="Storesund J.E."/>
            <person name="Kallscheuer N."/>
            <person name="Luecker S."/>
            <person name="Lage O.M."/>
            <person name="Pohl T."/>
            <person name="Merkel B.J."/>
            <person name="Hornburger P."/>
            <person name="Mueller R.-W."/>
            <person name="Bruemmer F."/>
            <person name="Labrenz M."/>
            <person name="Spormann A.M."/>
            <person name="Op den Camp H."/>
            <person name="Overmann J."/>
            <person name="Amann R."/>
            <person name="Jetten M.S.M."/>
            <person name="Mascher T."/>
            <person name="Medema M.H."/>
            <person name="Devos D.P."/>
            <person name="Kaster A.-K."/>
            <person name="Ovreas L."/>
            <person name="Rohde M."/>
            <person name="Galperin M.Y."/>
            <person name="Jogler C."/>
        </authorList>
    </citation>
    <scope>NUCLEOTIDE SEQUENCE [LARGE SCALE GENOMIC DNA]</scope>
    <source>
        <strain evidence="3 4">K23_9</strain>
    </source>
</reference>
<gene>
    <name evidence="3" type="ORF">K239x_32510</name>
</gene>
<dbReference type="AlphaFoldDB" id="A0A517NVU7"/>
<feature type="signal peptide" evidence="1">
    <location>
        <begin position="1"/>
        <end position="25"/>
    </location>
</feature>
<dbReference type="InterPro" id="IPR018391">
    <property type="entry name" value="PQQ_b-propeller_rpt"/>
</dbReference>
<dbReference type="InterPro" id="IPR011047">
    <property type="entry name" value="Quinoprotein_ADH-like_sf"/>
</dbReference>
<dbReference type="RefSeq" id="WP_145419129.1">
    <property type="nucleotide sequence ID" value="NZ_CP036526.1"/>
</dbReference>
<keyword evidence="4" id="KW-1185">Reference proteome</keyword>
<dbReference type="Pfam" id="PF13360">
    <property type="entry name" value="PQQ_2"/>
    <property type="match status" value="2"/>
</dbReference>
<dbReference type="Gene3D" id="2.130.10.10">
    <property type="entry name" value="YVTN repeat-like/Quinoprotein amine dehydrogenase"/>
    <property type="match status" value="2"/>
</dbReference>
<protein>
    <submittedName>
        <fullName evidence="3">Outer membrane biogenesis protein BamB</fullName>
    </submittedName>
</protein>
<evidence type="ECO:0000259" key="2">
    <source>
        <dbReference type="Pfam" id="PF13360"/>
    </source>
</evidence>